<dbReference type="AlphaFoldDB" id="A0A1B6MR88"/>
<dbReference type="EMBL" id="GEBQ01001535">
    <property type="protein sequence ID" value="JAT38442.1"/>
    <property type="molecule type" value="Transcribed_RNA"/>
</dbReference>
<feature type="compositionally biased region" description="Low complexity" evidence="1">
    <location>
        <begin position="67"/>
        <end position="97"/>
    </location>
</feature>
<feature type="compositionally biased region" description="Polar residues" evidence="1">
    <location>
        <begin position="20"/>
        <end position="29"/>
    </location>
</feature>
<feature type="compositionally biased region" description="Acidic residues" evidence="1">
    <location>
        <begin position="51"/>
        <end position="60"/>
    </location>
</feature>
<name>A0A1B6MR88_9HEMI</name>
<feature type="compositionally biased region" description="Basic and acidic residues" evidence="1">
    <location>
        <begin position="134"/>
        <end position="150"/>
    </location>
</feature>
<protein>
    <submittedName>
        <fullName evidence="2">Uncharacterized protein</fullName>
    </submittedName>
</protein>
<organism evidence="2">
    <name type="scientific">Graphocephala atropunctata</name>
    <dbReference type="NCBI Taxonomy" id="36148"/>
    <lineage>
        <taxon>Eukaryota</taxon>
        <taxon>Metazoa</taxon>
        <taxon>Ecdysozoa</taxon>
        <taxon>Arthropoda</taxon>
        <taxon>Hexapoda</taxon>
        <taxon>Insecta</taxon>
        <taxon>Pterygota</taxon>
        <taxon>Neoptera</taxon>
        <taxon>Paraneoptera</taxon>
        <taxon>Hemiptera</taxon>
        <taxon>Auchenorrhyncha</taxon>
        <taxon>Membracoidea</taxon>
        <taxon>Cicadellidae</taxon>
        <taxon>Cicadellinae</taxon>
        <taxon>Cicadellini</taxon>
        <taxon>Graphocephala</taxon>
    </lineage>
</organism>
<feature type="compositionally biased region" description="Acidic residues" evidence="1">
    <location>
        <begin position="106"/>
        <end position="130"/>
    </location>
</feature>
<gene>
    <name evidence="2" type="ORF">g.22496</name>
</gene>
<sequence>MTNYYYAKKTDNDLNKTEHLSNSGQNNTSEVDETDSSEQTENYGGTLYSDDYSDMEEEPVEQTQNDSENSQILLNNSNSNYKENDMINNSNANISDNINEKSDLDYNSESDSEYSNESDSEYNNESDYTNDENVGNKEQLEQNKERDKNFGKSNANWAD</sequence>
<accession>A0A1B6MR88</accession>
<feature type="non-terminal residue" evidence="2">
    <location>
        <position position="159"/>
    </location>
</feature>
<proteinExistence type="predicted"/>
<evidence type="ECO:0000313" key="2">
    <source>
        <dbReference type="EMBL" id="JAT38442.1"/>
    </source>
</evidence>
<feature type="region of interest" description="Disordered" evidence="1">
    <location>
        <begin position="1"/>
        <end position="159"/>
    </location>
</feature>
<reference evidence="2" key="1">
    <citation type="submission" date="2015-11" db="EMBL/GenBank/DDBJ databases">
        <title>De novo transcriptome assembly of four potential Pierce s Disease insect vectors from Arizona vineyards.</title>
        <authorList>
            <person name="Tassone E.E."/>
        </authorList>
    </citation>
    <scope>NUCLEOTIDE SEQUENCE</scope>
</reference>
<feature type="compositionally biased region" description="Basic and acidic residues" evidence="1">
    <location>
        <begin position="8"/>
        <end position="19"/>
    </location>
</feature>
<evidence type="ECO:0000256" key="1">
    <source>
        <dbReference type="SAM" id="MobiDB-lite"/>
    </source>
</evidence>